<organism evidence="2 3">
    <name type="scientific">Lucifera butyrica</name>
    <dbReference type="NCBI Taxonomy" id="1351585"/>
    <lineage>
        <taxon>Bacteria</taxon>
        <taxon>Bacillati</taxon>
        <taxon>Bacillota</taxon>
        <taxon>Negativicutes</taxon>
        <taxon>Veillonellales</taxon>
        <taxon>Veillonellaceae</taxon>
        <taxon>Lucifera</taxon>
    </lineage>
</organism>
<dbReference type="InterPro" id="IPR029058">
    <property type="entry name" value="AB_hydrolase_fold"/>
</dbReference>
<evidence type="ECO:0000313" key="3">
    <source>
        <dbReference type="Proteomes" id="UP000277811"/>
    </source>
</evidence>
<dbReference type="EMBL" id="UPPP01000094">
    <property type="protein sequence ID" value="VBB08624.1"/>
    <property type="molecule type" value="Genomic_DNA"/>
</dbReference>
<dbReference type="OrthoDB" id="9805123at2"/>
<accession>A0A498RAW5</accession>
<proteinExistence type="predicted"/>
<dbReference type="InterPro" id="IPR000073">
    <property type="entry name" value="AB_hydrolase_1"/>
</dbReference>
<dbReference type="PANTHER" id="PTHR47751:SF1">
    <property type="entry name" value="SUPERFAMILY HYDROLASE, PUTATIVE (AFU_ORTHOLOGUE AFUA_2G16580)-RELATED"/>
    <property type="match status" value="1"/>
</dbReference>
<dbReference type="SUPFAM" id="SSF53474">
    <property type="entry name" value="alpha/beta-Hydrolases"/>
    <property type="match status" value="1"/>
</dbReference>
<evidence type="ECO:0000259" key="1">
    <source>
        <dbReference type="Pfam" id="PF12697"/>
    </source>
</evidence>
<dbReference type="Pfam" id="PF12697">
    <property type="entry name" value="Abhydrolase_6"/>
    <property type="match status" value="1"/>
</dbReference>
<dbReference type="Proteomes" id="UP000277811">
    <property type="component" value="Unassembled WGS sequence"/>
</dbReference>
<gene>
    <name evidence="2" type="ORF">LUCI_3902</name>
</gene>
<dbReference type="PANTHER" id="PTHR47751">
    <property type="entry name" value="SUPERFAMILY HYDROLASE, PUTATIVE (AFU_ORTHOLOGUE AFUA_2G16580)-RELATED"/>
    <property type="match status" value="1"/>
</dbReference>
<sequence length="304" mass="33213">MKKSVTFKNKNLKMAGDLYLPEGIDESKKYPAIVCVHPGGGVKEQVAGLYAQNLSQLGLIALAFDASHQGESEGVPRLLEDPTSRVEDVRCAIDYLITLPLVDEERVGVLGICAGGGYAINAAQTEKRIKAVASISAVDIGDLFRNGLGGGTSVSQQLETLKMVAKQRTAEAKGEAPLLVPYVPDSPDGFDEKTPMLMREAYEYYRTSRAHHPNSTNRFLFSSFDKIMAFSAYSQISTLLTQPLLVIAGSESDTRYFSEQAFELATGLKELFLVEGATHIALYDIPEYVQQAVDKLAEFFSKNL</sequence>
<dbReference type="AlphaFoldDB" id="A0A498RAW5"/>
<reference evidence="2 3" key="1">
    <citation type="submission" date="2018-06" db="EMBL/GenBank/DDBJ databases">
        <authorList>
            <person name="Strepis N."/>
        </authorList>
    </citation>
    <scope>NUCLEOTIDE SEQUENCE [LARGE SCALE GENOMIC DNA]</scope>
    <source>
        <strain evidence="2">LUCI</strain>
    </source>
</reference>
<evidence type="ECO:0000313" key="2">
    <source>
        <dbReference type="EMBL" id="VBB08624.1"/>
    </source>
</evidence>
<dbReference type="InterPro" id="IPR051411">
    <property type="entry name" value="Polyketide_trans_af380"/>
</dbReference>
<dbReference type="Gene3D" id="1.10.10.800">
    <property type="match status" value="1"/>
</dbReference>
<keyword evidence="3" id="KW-1185">Reference proteome</keyword>
<dbReference type="GO" id="GO:0016787">
    <property type="term" value="F:hydrolase activity"/>
    <property type="evidence" value="ECO:0007669"/>
    <property type="project" value="UniProtKB-KW"/>
</dbReference>
<feature type="domain" description="AB hydrolase-1" evidence="1">
    <location>
        <begin position="33"/>
        <end position="284"/>
    </location>
</feature>
<dbReference type="Gene3D" id="3.40.50.1820">
    <property type="entry name" value="alpha/beta hydrolase"/>
    <property type="match status" value="1"/>
</dbReference>
<keyword evidence="2" id="KW-0378">Hydrolase</keyword>
<name>A0A498RAW5_9FIRM</name>
<protein>
    <submittedName>
        <fullName evidence="2">Alpha/beta hydrolase fold</fullName>
    </submittedName>
</protein>
<dbReference type="RefSeq" id="WP_122629493.1">
    <property type="nucleotide sequence ID" value="NZ_UPPP01000094.1"/>
</dbReference>